<dbReference type="AlphaFoldDB" id="A0A174LS10"/>
<accession>A0A174LS10</accession>
<dbReference type="Proteomes" id="UP000095788">
    <property type="component" value="Unassembled WGS sequence"/>
</dbReference>
<organism evidence="1 3">
    <name type="scientific">Bacteroides uniformis</name>
    <dbReference type="NCBI Taxonomy" id="820"/>
    <lineage>
        <taxon>Bacteria</taxon>
        <taxon>Pseudomonadati</taxon>
        <taxon>Bacteroidota</taxon>
        <taxon>Bacteroidia</taxon>
        <taxon>Bacteroidales</taxon>
        <taxon>Bacteroidaceae</taxon>
        <taxon>Bacteroides</taxon>
    </lineage>
</organism>
<reference evidence="1 3" key="1">
    <citation type="submission" date="2015-09" db="EMBL/GenBank/DDBJ databases">
        <authorList>
            <consortium name="Pathogen Informatics"/>
        </authorList>
    </citation>
    <scope>NUCLEOTIDE SEQUENCE [LARGE SCALE GENOMIC DNA]</scope>
    <source>
        <strain evidence="1 3">2789STDY5834942</strain>
    </source>
</reference>
<dbReference type="EMBL" id="CZBF01000001">
    <property type="protein sequence ID" value="CUP24565.1"/>
    <property type="molecule type" value="Genomic_DNA"/>
</dbReference>
<name>A0A174LS10_BACUN</name>
<protein>
    <recommendedName>
        <fullName evidence="5">Glycosyltransferase family 4 protein</fullName>
    </recommendedName>
</protein>
<dbReference type="EMBL" id="QRZC01000032">
    <property type="protein sequence ID" value="RGV38116.1"/>
    <property type="molecule type" value="Genomic_DNA"/>
</dbReference>
<evidence type="ECO:0000313" key="2">
    <source>
        <dbReference type="EMBL" id="RGV38116.1"/>
    </source>
</evidence>
<evidence type="ECO:0000313" key="1">
    <source>
        <dbReference type="EMBL" id="CUP24565.1"/>
    </source>
</evidence>
<reference evidence="2 4" key="2">
    <citation type="submission" date="2018-08" db="EMBL/GenBank/DDBJ databases">
        <title>A genome reference for cultivated species of the human gut microbiota.</title>
        <authorList>
            <person name="Zou Y."/>
            <person name="Xue W."/>
            <person name="Luo G."/>
        </authorList>
    </citation>
    <scope>NUCLEOTIDE SEQUENCE [LARGE SCALE GENOMIC DNA]</scope>
    <source>
        <strain evidence="2 4">AF14-42</strain>
    </source>
</reference>
<evidence type="ECO:0000313" key="3">
    <source>
        <dbReference type="Proteomes" id="UP000095788"/>
    </source>
</evidence>
<gene>
    <name evidence="2" type="ORF">DWW14_19160</name>
    <name evidence="1" type="ORF">ERS852554_00089</name>
</gene>
<dbReference type="Proteomes" id="UP000285343">
    <property type="component" value="Unassembled WGS sequence"/>
</dbReference>
<proteinExistence type="predicted"/>
<sequence>MKFLILADNYHPLPLANSVCLRSLVDRFQTAGHQCIVINRVDDGVKVKDIEGVRSFNCSKSPKLGFLIQKLYKIKQLFVYPHVYKRLVNCYYEQIKQVDLSEIDVFLSICNPIEGVLAALKFSDIHPQIRHLVYNIDTLSDFRIRWIEGLCCPFWRYKAYKMEQMIFEKVDLVVFLSSHKCFYSVLKYSVYSHKFLFQEVPLLQVSEEENIENNGRCLYAGRFYKDFREPGILLNLFKNTSLGLDVFTTSNYCKIIKDGGVSGNITVREYIPEEELNTVMKASKVLVSIGNKSSNMFPSKTVSYVAMCKPIIHIFHDDMDPVVNYLKDYPDVLFVDLRSSLVKNRSLVAEFCLREHHPISISEIQAYYRSSTPEYCSDEILNRVKCL</sequence>
<dbReference type="RefSeq" id="WP_057281013.1">
    <property type="nucleotide sequence ID" value="NZ_CZBF01000001.1"/>
</dbReference>
<dbReference type="SUPFAM" id="SSF53756">
    <property type="entry name" value="UDP-Glycosyltransferase/glycogen phosphorylase"/>
    <property type="match status" value="1"/>
</dbReference>
<evidence type="ECO:0000313" key="4">
    <source>
        <dbReference type="Proteomes" id="UP000285343"/>
    </source>
</evidence>
<evidence type="ECO:0008006" key="5">
    <source>
        <dbReference type="Google" id="ProtNLM"/>
    </source>
</evidence>